<evidence type="ECO:0000256" key="2">
    <source>
        <dbReference type="ARBA" id="ARBA00022475"/>
    </source>
</evidence>
<protein>
    <recommendedName>
        <fullName evidence="9">Rod shape-determining protein MreD</fullName>
    </recommendedName>
</protein>
<dbReference type="GO" id="GO:0008360">
    <property type="term" value="P:regulation of cell shape"/>
    <property type="evidence" value="ECO:0007669"/>
    <property type="project" value="UniProtKB-KW"/>
</dbReference>
<proteinExistence type="predicted"/>
<dbReference type="PIRSF" id="PIRSF018472">
    <property type="entry name" value="MreD_proteobac"/>
    <property type="match status" value="1"/>
</dbReference>
<keyword evidence="6 7" id="KW-0472">Membrane</keyword>
<evidence type="ECO:0000256" key="7">
    <source>
        <dbReference type="SAM" id="Phobius"/>
    </source>
</evidence>
<keyword evidence="3 7" id="KW-0812">Transmembrane</keyword>
<feature type="transmembrane region" description="Helical" evidence="7">
    <location>
        <begin position="89"/>
        <end position="109"/>
    </location>
</feature>
<name>A0A381S0E1_9ZZZZ</name>
<gene>
    <name evidence="8" type="ORF">METZ01_LOCUS49748</name>
</gene>
<dbReference type="AlphaFoldDB" id="A0A381S0E1"/>
<dbReference type="EMBL" id="UINC01002458">
    <property type="protein sequence ID" value="SUZ96894.1"/>
    <property type="molecule type" value="Genomic_DNA"/>
</dbReference>
<dbReference type="PANTHER" id="PTHR37484">
    <property type="entry name" value="ROD SHAPE-DETERMINING PROTEIN MRED"/>
    <property type="match status" value="1"/>
</dbReference>
<keyword evidence="5 7" id="KW-1133">Transmembrane helix</keyword>
<evidence type="ECO:0000256" key="5">
    <source>
        <dbReference type="ARBA" id="ARBA00022989"/>
    </source>
</evidence>
<organism evidence="8">
    <name type="scientific">marine metagenome</name>
    <dbReference type="NCBI Taxonomy" id="408172"/>
    <lineage>
        <taxon>unclassified sequences</taxon>
        <taxon>metagenomes</taxon>
        <taxon>ecological metagenomes</taxon>
    </lineage>
</organism>
<reference evidence="8" key="1">
    <citation type="submission" date="2018-05" db="EMBL/GenBank/DDBJ databases">
        <authorList>
            <person name="Lanie J.A."/>
            <person name="Ng W.-L."/>
            <person name="Kazmierczak K.M."/>
            <person name="Andrzejewski T.M."/>
            <person name="Davidsen T.M."/>
            <person name="Wayne K.J."/>
            <person name="Tettelin H."/>
            <person name="Glass J.I."/>
            <person name="Rusch D."/>
            <person name="Podicherti R."/>
            <person name="Tsui H.-C.T."/>
            <person name="Winkler M.E."/>
        </authorList>
    </citation>
    <scope>NUCLEOTIDE SEQUENCE</scope>
</reference>
<evidence type="ECO:0000256" key="4">
    <source>
        <dbReference type="ARBA" id="ARBA00022960"/>
    </source>
</evidence>
<dbReference type="PANTHER" id="PTHR37484:SF1">
    <property type="entry name" value="ROD SHAPE-DETERMINING PROTEIN MRED"/>
    <property type="match status" value="1"/>
</dbReference>
<evidence type="ECO:0000313" key="8">
    <source>
        <dbReference type="EMBL" id="SUZ96894.1"/>
    </source>
</evidence>
<comment type="subcellular location">
    <subcellularLocation>
        <location evidence="1">Cell membrane</location>
        <topology evidence="1">Multi-pass membrane protein</topology>
    </subcellularLocation>
</comment>
<accession>A0A381S0E1</accession>
<dbReference type="InterPro" id="IPR007227">
    <property type="entry name" value="Cell_shape_determining_MreD"/>
</dbReference>
<feature type="transmembrane region" description="Helical" evidence="7">
    <location>
        <begin position="115"/>
        <end position="136"/>
    </location>
</feature>
<keyword evidence="4" id="KW-0133">Cell shape</keyword>
<evidence type="ECO:0000256" key="1">
    <source>
        <dbReference type="ARBA" id="ARBA00004651"/>
    </source>
</evidence>
<dbReference type="InterPro" id="IPR026034">
    <property type="entry name" value="MreD_proteobac"/>
</dbReference>
<evidence type="ECO:0000256" key="3">
    <source>
        <dbReference type="ARBA" id="ARBA00022692"/>
    </source>
</evidence>
<dbReference type="Pfam" id="PF04093">
    <property type="entry name" value="MreD"/>
    <property type="match status" value="1"/>
</dbReference>
<dbReference type="NCBIfam" id="TIGR03426">
    <property type="entry name" value="shape_MreD"/>
    <property type="match status" value="1"/>
</dbReference>
<dbReference type="GO" id="GO:0005886">
    <property type="term" value="C:plasma membrane"/>
    <property type="evidence" value="ECO:0007669"/>
    <property type="project" value="UniProtKB-SubCell"/>
</dbReference>
<keyword evidence="2" id="KW-1003">Cell membrane</keyword>
<feature type="transmembrane region" description="Helical" evidence="7">
    <location>
        <begin position="52"/>
        <end position="77"/>
    </location>
</feature>
<evidence type="ECO:0000256" key="6">
    <source>
        <dbReference type="ARBA" id="ARBA00023136"/>
    </source>
</evidence>
<evidence type="ECO:0008006" key="9">
    <source>
        <dbReference type="Google" id="ProtNLM"/>
    </source>
</evidence>
<sequence length="146" mass="16271">MVSYVLISFPVGPQWRGYVPDWVTLVLIYWCMAAPQRVGVGVAWLVGLGLDLLTFGLVGSHALTKTVIAFLVGRVALRLRAYPVWQQTAFILILLVVETAILVGIEYLVDGQLGGMVSWPALAVGVAVWPLLFWILRHCRRWGRLQ</sequence>